<feature type="compositionally biased region" description="Basic and acidic residues" evidence="1">
    <location>
        <begin position="11"/>
        <end position="22"/>
    </location>
</feature>
<feature type="non-terminal residue" evidence="3">
    <location>
        <position position="72"/>
    </location>
</feature>
<gene>
    <name evidence="3" type="ORF">LCGC14_2752880</name>
</gene>
<comment type="caution">
    <text evidence="3">The sequence shown here is derived from an EMBL/GenBank/DDBJ whole genome shotgun (WGS) entry which is preliminary data.</text>
</comment>
<reference evidence="3" key="1">
    <citation type="journal article" date="2015" name="Nature">
        <title>Complex archaea that bridge the gap between prokaryotes and eukaryotes.</title>
        <authorList>
            <person name="Spang A."/>
            <person name="Saw J.H."/>
            <person name="Jorgensen S.L."/>
            <person name="Zaremba-Niedzwiedzka K."/>
            <person name="Martijn J."/>
            <person name="Lind A.E."/>
            <person name="van Eijk R."/>
            <person name="Schleper C."/>
            <person name="Guy L."/>
            <person name="Ettema T.J."/>
        </authorList>
    </citation>
    <scope>NUCLEOTIDE SEQUENCE</scope>
</reference>
<evidence type="ECO:0000256" key="2">
    <source>
        <dbReference type="SAM" id="Phobius"/>
    </source>
</evidence>
<name>A0A0F9BSY7_9ZZZZ</name>
<keyword evidence="2" id="KW-0472">Membrane</keyword>
<sequence length="72" mass="8230">MTDDNSTLSEQPKERRKSDRLTDVVRSEVGDLRGDMKKYFRNRSIMALGKPAIIIAVLLAISFMPDMDKRSN</sequence>
<protein>
    <submittedName>
        <fullName evidence="3">Uncharacterized protein</fullName>
    </submittedName>
</protein>
<dbReference type="EMBL" id="LAZR01050385">
    <property type="protein sequence ID" value="KKK87476.1"/>
    <property type="molecule type" value="Genomic_DNA"/>
</dbReference>
<feature type="compositionally biased region" description="Polar residues" evidence="1">
    <location>
        <begin position="1"/>
        <end position="10"/>
    </location>
</feature>
<dbReference type="AlphaFoldDB" id="A0A0F9BSY7"/>
<organism evidence="3">
    <name type="scientific">marine sediment metagenome</name>
    <dbReference type="NCBI Taxonomy" id="412755"/>
    <lineage>
        <taxon>unclassified sequences</taxon>
        <taxon>metagenomes</taxon>
        <taxon>ecological metagenomes</taxon>
    </lineage>
</organism>
<keyword evidence="2" id="KW-0812">Transmembrane</keyword>
<evidence type="ECO:0000313" key="3">
    <source>
        <dbReference type="EMBL" id="KKK87476.1"/>
    </source>
</evidence>
<keyword evidence="2" id="KW-1133">Transmembrane helix</keyword>
<proteinExistence type="predicted"/>
<feature type="transmembrane region" description="Helical" evidence="2">
    <location>
        <begin position="45"/>
        <end position="64"/>
    </location>
</feature>
<feature type="region of interest" description="Disordered" evidence="1">
    <location>
        <begin position="1"/>
        <end position="22"/>
    </location>
</feature>
<accession>A0A0F9BSY7</accession>
<evidence type="ECO:0000256" key="1">
    <source>
        <dbReference type="SAM" id="MobiDB-lite"/>
    </source>
</evidence>